<dbReference type="RefSeq" id="WP_332902788.1">
    <property type="nucleotide sequence ID" value="NZ_JBAGLP010000118.1"/>
</dbReference>
<sequence>MATIDQARAAKRSLRERIAQVDGVCGVGLAQRGDAHDWVLQVNVTTVGARKDVPPAVEGVPVRVHVVGAVQAL</sequence>
<accession>A0ABU7Z9Z8</accession>
<dbReference type="EMBL" id="JBAGLP010000118">
    <property type="protein sequence ID" value="MEG3616301.1"/>
    <property type="molecule type" value="Genomic_DNA"/>
</dbReference>
<keyword evidence="2" id="KW-1185">Reference proteome</keyword>
<name>A0ABU7Z9Z8_9MICO</name>
<organism evidence="1 2">
    <name type="scientific">Isoptericola haloaureus</name>
    <dbReference type="NCBI Taxonomy" id="1542902"/>
    <lineage>
        <taxon>Bacteria</taxon>
        <taxon>Bacillati</taxon>
        <taxon>Actinomycetota</taxon>
        <taxon>Actinomycetes</taxon>
        <taxon>Micrococcales</taxon>
        <taxon>Promicromonosporaceae</taxon>
        <taxon>Isoptericola</taxon>
    </lineage>
</organism>
<reference evidence="1" key="1">
    <citation type="journal article" date="2024" name="Antonie Van Leeuwenhoek">
        <title>Isoptericola haloaureus sp. nov., a dimorphic actinobacterium isolated from mangrove sediments of southeast India, implicating biosaline agricultural significance through nitrogen fixation and salt tolerance genes.</title>
        <authorList>
            <person name="Prathaban M."/>
            <person name="Prathiviraj R."/>
            <person name="Ravichandran M."/>
            <person name="Natarajan S.D."/>
            <person name="Sobanaa M."/>
            <person name="Hari Krishna Kumar S."/>
            <person name="Chandrasekar V."/>
            <person name="Selvin J."/>
        </authorList>
    </citation>
    <scope>NUCLEOTIDE SEQUENCE</scope>
    <source>
        <strain evidence="1">MP1014</strain>
    </source>
</reference>
<evidence type="ECO:0000313" key="1">
    <source>
        <dbReference type="EMBL" id="MEG3616301.1"/>
    </source>
</evidence>
<comment type="caution">
    <text evidence="1">The sequence shown here is derived from an EMBL/GenBank/DDBJ whole genome shotgun (WGS) entry which is preliminary data.</text>
</comment>
<proteinExistence type="predicted"/>
<protein>
    <recommendedName>
        <fullName evidence="3">BON domain-containing protein</fullName>
    </recommendedName>
</protein>
<evidence type="ECO:0008006" key="3">
    <source>
        <dbReference type="Google" id="ProtNLM"/>
    </source>
</evidence>
<evidence type="ECO:0000313" key="2">
    <source>
        <dbReference type="Proteomes" id="UP001310387"/>
    </source>
</evidence>
<dbReference type="Proteomes" id="UP001310387">
    <property type="component" value="Unassembled WGS sequence"/>
</dbReference>
<reference evidence="1" key="2">
    <citation type="submission" date="2024-02" db="EMBL/GenBank/DDBJ databases">
        <authorList>
            <person name="Prathaban M."/>
            <person name="Mythili R."/>
            <person name="Sharmila Devi N."/>
            <person name="Sobanaa M."/>
            <person name="Prathiviraj R."/>
            <person name="Selvin J."/>
        </authorList>
    </citation>
    <scope>NUCLEOTIDE SEQUENCE</scope>
    <source>
        <strain evidence="1">MP1014</strain>
    </source>
</reference>
<gene>
    <name evidence="1" type="ORF">V5O49_14315</name>
</gene>